<dbReference type="InterPro" id="IPR036901">
    <property type="entry name" value="Asp/Orn_carbamoylTrfase_sf"/>
</dbReference>
<evidence type="ECO:0000259" key="4">
    <source>
        <dbReference type="Pfam" id="PF02729"/>
    </source>
</evidence>
<dbReference type="GO" id="GO:0016743">
    <property type="term" value="F:carboxyl- or carbamoyltransferase activity"/>
    <property type="evidence" value="ECO:0007669"/>
    <property type="project" value="InterPro"/>
</dbReference>
<dbReference type="GO" id="GO:0016597">
    <property type="term" value="F:amino acid binding"/>
    <property type="evidence" value="ECO:0007669"/>
    <property type="project" value="InterPro"/>
</dbReference>
<evidence type="ECO:0000313" key="6">
    <source>
        <dbReference type="Proteomes" id="UP000229816"/>
    </source>
</evidence>
<evidence type="ECO:0000256" key="1">
    <source>
        <dbReference type="ARBA" id="ARBA00022679"/>
    </source>
</evidence>
<organism evidence="5 6">
    <name type="scientific">Candidatus Shapirobacteria bacterium CG_4_9_14_0_2_um_filter_39_11</name>
    <dbReference type="NCBI Taxonomy" id="1974478"/>
    <lineage>
        <taxon>Bacteria</taxon>
        <taxon>Candidatus Shapironibacteriota</taxon>
    </lineage>
</organism>
<evidence type="ECO:0000256" key="2">
    <source>
        <dbReference type="RuleBase" id="RU003634"/>
    </source>
</evidence>
<comment type="caution">
    <text evidence="5">The sequence shown here is derived from an EMBL/GenBank/DDBJ whole genome shotgun (WGS) entry which is preliminary data.</text>
</comment>
<reference evidence="6" key="1">
    <citation type="submission" date="2017-09" db="EMBL/GenBank/DDBJ databases">
        <title>Depth-based differentiation of microbial function through sediment-hosted aquifers and enrichment of novel symbionts in the deep terrestrial subsurface.</title>
        <authorList>
            <person name="Probst A.J."/>
            <person name="Ladd B."/>
            <person name="Jarett J.K."/>
            <person name="Geller-Mcgrath D.E."/>
            <person name="Sieber C.M.K."/>
            <person name="Emerson J.B."/>
            <person name="Anantharaman K."/>
            <person name="Thomas B.C."/>
            <person name="Malmstrom R."/>
            <person name="Stieglmeier M."/>
            <person name="Klingl A."/>
            <person name="Woyke T."/>
            <person name="Ryan C.M."/>
            <person name="Banfield J.F."/>
        </authorList>
    </citation>
    <scope>NUCLEOTIDE SEQUENCE [LARGE SCALE GENOMIC DNA]</scope>
</reference>
<dbReference type="Pfam" id="PF02729">
    <property type="entry name" value="OTCace_N"/>
    <property type="match status" value="1"/>
</dbReference>
<keyword evidence="1 2" id="KW-0808">Transferase</keyword>
<dbReference type="Proteomes" id="UP000229816">
    <property type="component" value="Unassembled WGS sequence"/>
</dbReference>
<feature type="domain" description="Aspartate/ornithine carbamoyltransferase carbamoyl-P binding" evidence="4">
    <location>
        <begin position="26"/>
        <end position="173"/>
    </location>
</feature>
<dbReference type="UniPathway" id="UPA00070">
    <property type="reaction ID" value="UER00116"/>
</dbReference>
<feature type="domain" description="Aspartate/ornithine carbamoyltransferase Asp/Orn-binding" evidence="3">
    <location>
        <begin position="294"/>
        <end position="362"/>
    </location>
</feature>
<dbReference type="Pfam" id="PF00185">
    <property type="entry name" value="OTCace"/>
    <property type="match status" value="1"/>
</dbReference>
<dbReference type="GO" id="GO:0044205">
    <property type="term" value="P:'de novo' UMP biosynthetic process"/>
    <property type="evidence" value="ECO:0007669"/>
    <property type="project" value="UniProtKB-UniPathway"/>
</dbReference>
<comment type="similarity">
    <text evidence="2">Belongs to the aspartate/ornithine carbamoyltransferase superfamily.</text>
</comment>
<dbReference type="AlphaFoldDB" id="A0A2M8ES82"/>
<evidence type="ECO:0000259" key="3">
    <source>
        <dbReference type="Pfam" id="PF00185"/>
    </source>
</evidence>
<dbReference type="InterPro" id="IPR006131">
    <property type="entry name" value="Asp_carbamoyltransf_Asp/Orn-bd"/>
</dbReference>
<dbReference type="GO" id="GO:0006520">
    <property type="term" value="P:amino acid metabolic process"/>
    <property type="evidence" value="ECO:0007669"/>
    <property type="project" value="InterPro"/>
</dbReference>
<gene>
    <name evidence="5" type="ORF">CO054_02660</name>
</gene>
<name>A0A2M8ES82_9BACT</name>
<evidence type="ECO:0000313" key="5">
    <source>
        <dbReference type="EMBL" id="PJC27972.1"/>
    </source>
</evidence>
<dbReference type="Gene3D" id="3.40.50.1370">
    <property type="entry name" value="Aspartate/ornithine carbamoyltransferase"/>
    <property type="match status" value="4"/>
</dbReference>
<sequence length="367" mass="41205">MLPYEKRSEVCGSSGEKETTNPFLGKDFISVDQIASRKEIEYLFLVADKMKERIILKKIGDELKESTVAILFYQPSTRTFSSFLAAAQWLGCSRVIDIHGMGVYSSAVKGESLRDTIRTIEATTAADLIVLRHPDDDSSRIAAEVASVPVINGGSGREEHPTQAILDLYSIREELGRIDDLVVTMIGDLRNGRTIKSLAKLLALSGRDVKFNFLSPEALRMPEKIITYLKSRGTEVLEENSDRLESILEETDVLYVTRVQSEWFVKQTTERLKTVLLPEFGEMEEGALIVLAKELAEKEYRKAVEGYVIDSGKLGRAKNNMRVMHPFPRLGEIAYEVDKDPRAAYFRQMRNGLYTRMALLAAVLGKA</sequence>
<dbReference type="InterPro" id="IPR006132">
    <property type="entry name" value="Asp/Orn_carbamoyltranf_P-bd"/>
</dbReference>
<dbReference type="InterPro" id="IPR006130">
    <property type="entry name" value="Asp/Orn_carbamoylTrfase"/>
</dbReference>
<proteinExistence type="inferred from homology"/>
<dbReference type="PANTHER" id="PTHR45753:SF6">
    <property type="entry name" value="ASPARTATE CARBAMOYLTRANSFERASE"/>
    <property type="match status" value="1"/>
</dbReference>
<dbReference type="EMBL" id="PFSF01000059">
    <property type="protein sequence ID" value="PJC27972.1"/>
    <property type="molecule type" value="Genomic_DNA"/>
</dbReference>
<dbReference type="PRINTS" id="PR00101">
    <property type="entry name" value="ATCASE"/>
</dbReference>
<dbReference type="PANTHER" id="PTHR45753">
    <property type="entry name" value="ORNITHINE CARBAMOYLTRANSFERASE, MITOCHONDRIAL"/>
    <property type="match status" value="1"/>
</dbReference>
<protein>
    <submittedName>
        <fullName evidence="5">Aspartate carbamoyltransferase</fullName>
    </submittedName>
</protein>
<dbReference type="PRINTS" id="PR00100">
    <property type="entry name" value="AOTCASE"/>
</dbReference>
<accession>A0A2M8ES82</accession>
<dbReference type="SUPFAM" id="SSF53671">
    <property type="entry name" value="Aspartate/ornithine carbamoyltransferase"/>
    <property type="match status" value="1"/>
</dbReference>